<evidence type="ECO:0000256" key="1">
    <source>
        <dbReference type="ARBA" id="ARBA00004245"/>
    </source>
</evidence>
<dbReference type="GO" id="GO:0005856">
    <property type="term" value="C:cytoskeleton"/>
    <property type="evidence" value="ECO:0007669"/>
    <property type="project" value="UniProtKB-SubCell"/>
</dbReference>
<dbReference type="InterPro" id="IPR007707">
    <property type="entry name" value="TACC_C"/>
</dbReference>
<dbReference type="InParanoid" id="E4X3I2"/>
<dbReference type="Pfam" id="PF05010">
    <property type="entry name" value="TACC_C"/>
    <property type="match status" value="1"/>
</dbReference>
<evidence type="ECO:0000256" key="2">
    <source>
        <dbReference type="ARBA" id="ARBA00009423"/>
    </source>
</evidence>
<feature type="coiled-coil region" evidence="6">
    <location>
        <begin position="253"/>
        <end position="280"/>
    </location>
</feature>
<evidence type="ECO:0000256" key="7">
    <source>
        <dbReference type="SAM" id="MobiDB-lite"/>
    </source>
</evidence>
<comment type="similarity">
    <text evidence="2">Belongs to the TACC family.</text>
</comment>
<keyword evidence="5" id="KW-0206">Cytoskeleton</keyword>
<feature type="compositionally biased region" description="Polar residues" evidence="7">
    <location>
        <begin position="159"/>
        <end position="172"/>
    </location>
</feature>
<proteinExistence type="inferred from homology"/>
<dbReference type="AlphaFoldDB" id="E4X3I2"/>
<dbReference type="EMBL" id="FN653023">
    <property type="protein sequence ID" value="CBY18186.1"/>
    <property type="molecule type" value="Genomic_DNA"/>
</dbReference>
<feature type="region of interest" description="Disordered" evidence="7">
    <location>
        <begin position="1"/>
        <end position="22"/>
    </location>
</feature>
<evidence type="ECO:0000259" key="8">
    <source>
        <dbReference type="Pfam" id="PF05010"/>
    </source>
</evidence>
<evidence type="ECO:0000313" key="9">
    <source>
        <dbReference type="EMBL" id="CBY18186.1"/>
    </source>
</evidence>
<feature type="domain" description="Transforming acidic coiled-coil-containing protein C-terminal" evidence="8">
    <location>
        <begin position="197"/>
        <end position="384"/>
    </location>
</feature>
<organism evidence="9">
    <name type="scientific">Oikopleura dioica</name>
    <name type="common">Tunicate</name>
    <dbReference type="NCBI Taxonomy" id="34765"/>
    <lineage>
        <taxon>Eukaryota</taxon>
        <taxon>Metazoa</taxon>
        <taxon>Chordata</taxon>
        <taxon>Tunicata</taxon>
        <taxon>Appendicularia</taxon>
        <taxon>Copelata</taxon>
        <taxon>Oikopleuridae</taxon>
        <taxon>Oikopleura</taxon>
    </lineage>
</organism>
<sequence length="392" mass="44823">METFQKRAPPKLGQNRKKVSPKVIKPKAIKPKVQTVVKAEEEEVPLPAKSYSMDFDKFDDPNFNPFESKKAMRNSPELDKTIEREPELEKLDDMEDPNFNPFESKSTIRNTPSAILAKPKSAGYSMDLDDPNFNPFETKKSVPNVEMWPEEVSPQNLTKTISKNDLDTTNGSDDFHSADEGNDENEDPNRIFDLVKNTAEKSEAISKSFVKEKSFASVQSNGSQENYIRGLEKLLFDMEASWKKKFAAAQTLIVRQSIENEQLREDLTAVEQASADALQRHMRVKEKCLLQAQNEQKLRKSNADYEARHHEDTERFDALVERSNTLVAKANEEIEKLEQETTLRIRCLEVENKKNKLELSSTVDKFARIEQEKAELIKLCDDLINAPGRNPV</sequence>
<dbReference type="Proteomes" id="UP000001307">
    <property type="component" value="Unassembled WGS sequence"/>
</dbReference>
<feature type="compositionally biased region" description="Polar residues" evidence="7">
    <location>
        <begin position="101"/>
        <end position="113"/>
    </location>
</feature>
<gene>
    <name evidence="9" type="ORF">GSOID_T00017823001</name>
</gene>
<keyword evidence="10" id="KW-1185">Reference proteome</keyword>
<comment type="subcellular location">
    <subcellularLocation>
        <location evidence="1">Cytoplasm</location>
        <location evidence="1">Cytoskeleton</location>
    </subcellularLocation>
</comment>
<evidence type="ECO:0000313" key="10">
    <source>
        <dbReference type="Proteomes" id="UP000001307"/>
    </source>
</evidence>
<keyword evidence="3" id="KW-0963">Cytoplasm</keyword>
<name>E4X3I2_OIKDI</name>
<evidence type="ECO:0000256" key="6">
    <source>
        <dbReference type="SAM" id="Coils"/>
    </source>
</evidence>
<keyword evidence="4 6" id="KW-0175">Coiled coil</keyword>
<evidence type="ECO:0000256" key="3">
    <source>
        <dbReference type="ARBA" id="ARBA00022490"/>
    </source>
</evidence>
<reference evidence="9" key="1">
    <citation type="journal article" date="2010" name="Science">
        <title>Plasticity of animal genome architecture unmasked by rapid evolution of a pelagic tunicate.</title>
        <authorList>
            <person name="Denoeud F."/>
            <person name="Henriet S."/>
            <person name="Mungpakdee S."/>
            <person name="Aury J.M."/>
            <person name="Da Silva C."/>
            <person name="Brinkmann H."/>
            <person name="Mikhaleva J."/>
            <person name="Olsen L.C."/>
            <person name="Jubin C."/>
            <person name="Canestro C."/>
            <person name="Bouquet J.M."/>
            <person name="Danks G."/>
            <person name="Poulain J."/>
            <person name="Campsteijn C."/>
            <person name="Adamski M."/>
            <person name="Cross I."/>
            <person name="Yadetie F."/>
            <person name="Muffato M."/>
            <person name="Louis A."/>
            <person name="Butcher S."/>
            <person name="Tsagkogeorga G."/>
            <person name="Konrad A."/>
            <person name="Singh S."/>
            <person name="Jensen M.F."/>
            <person name="Cong E.H."/>
            <person name="Eikeseth-Otteraa H."/>
            <person name="Noel B."/>
            <person name="Anthouard V."/>
            <person name="Porcel B.M."/>
            <person name="Kachouri-Lafond R."/>
            <person name="Nishino A."/>
            <person name="Ugolini M."/>
            <person name="Chourrout P."/>
            <person name="Nishida H."/>
            <person name="Aasland R."/>
            <person name="Huzurbazar S."/>
            <person name="Westhof E."/>
            <person name="Delsuc F."/>
            <person name="Lehrach H."/>
            <person name="Reinhardt R."/>
            <person name="Weissenbach J."/>
            <person name="Roy S.W."/>
            <person name="Artiguenave F."/>
            <person name="Postlethwait J.H."/>
            <person name="Manak J.R."/>
            <person name="Thompson E.M."/>
            <person name="Jaillon O."/>
            <person name="Du Pasquier L."/>
            <person name="Boudinot P."/>
            <person name="Liberles D.A."/>
            <person name="Volff J.N."/>
            <person name="Philippe H."/>
            <person name="Lenhard B."/>
            <person name="Roest Crollius H."/>
            <person name="Wincker P."/>
            <person name="Chourrout D."/>
        </authorList>
    </citation>
    <scope>NUCLEOTIDE SEQUENCE [LARGE SCALE GENOMIC DNA]</scope>
</reference>
<evidence type="ECO:0000256" key="5">
    <source>
        <dbReference type="ARBA" id="ARBA00023212"/>
    </source>
</evidence>
<feature type="compositionally biased region" description="Basic and acidic residues" evidence="7">
    <location>
        <begin position="76"/>
        <end position="91"/>
    </location>
</feature>
<feature type="region of interest" description="Disordered" evidence="7">
    <location>
        <begin position="62"/>
        <end position="114"/>
    </location>
</feature>
<dbReference type="OrthoDB" id="10255048at2759"/>
<accession>E4X3I2</accession>
<protein>
    <recommendedName>
        <fullName evidence="8">Transforming acidic coiled-coil-containing protein C-terminal domain-containing protein</fullName>
    </recommendedName>
</protein>
<feature type="region of interest" description="Disordered" evidence="7">
    <location>
        <begin position="159"/>
        <end position="189"/>
    </location>
</feature>
<evidence type="ECO:0000256" key="4">
    <source>
        <dbReference type="ARBA" id="ARBA00023054"/>
    </source>
</evidence>